<dbReference type="PROSITE" id="PS51257">
    <property type="entry name" value="PROKAR_LIPOPROTEIN"/>
    <property type="match status" value="1"/>
</dbReference>
<keyword evidence="1" id="KW-0812">Transmembrane</keyword>
<evidence type="ECO:0000313" key="2">
    <source>
        <dbReference type="EMBL" id="MCV7391683.1"/>
    </source>
</evidence>
<keyword evidence="1" id="KW-1133">Transmembrane helix</keyword>
<gene>
    <name evidence="2" type="ORF">H5P34_26850</name>
</gene>
<feature type="transmembrane region" description="Helical" evidence="1">
    <location>
        <begin position="64"/>
        <end position="87"/>
    </location>
</feature>
<comment type="caution">
    <text evidence="2">The sequence shown here is derived from an EMBL/GenBank/DDBJ whole genome shotgun (WGS) entry which is preliminary data.</text>
</comment>
<name>A0AAW5TAS8_9MYCO</name>
<proteinExistence type="predicted"/>
<reference evidence="2" key="1">
    <citation type="submission" date="2020-07" db="EMBL/GenBank/DDBJ databases">
        <authorList>
            <person name="Pettersson B.M.F."/>
            <person name="Behra P.R.K."/>
            <person name="Ramesh M."/>
            <person name="Das S."/>
            <person name="Dasgupta S."/>
            <person name="Kirsebom L.A."/>
        </authorList>
    </citation>
    <scope>NUCLEOTIDE SEQUENCE</scope>
    <source>
        <strain evidence="2">DSM 44242</strain>
    </source>
</reference>
<evidence type="ECO:0000256" key="1">
    <source>
        <dbReference type="SAM" id="Phobius"/>
    </source>
</evidence>
<organism evidence="2 3">
    <name type="scientific">Mycolicibacterium porcinum</name>
    <dbReference type="NCBI Taxonomy" id="39693"/>
    <lineage>
        <taxon>Bacteria</taxon>
        <taxon>Bacillati</taxon>
        <taxon>Actinomycetota</taxon>
        <taxon>Actinomycetes</taxon>
        <taxon>Mycobacteriales</taxon>
        <taxon>Mycobacteriaceae</taxon>
        <taxon>Mycolicibacterium</taxon>
    </lineage>
</organism>
<dbReference type="AlphaFoldDB" id="A0AAW5TAS8"/>
<dbReference type="RefSeq" id="WP_036449589.1">
    <property type="nucleotide sequence ID" value="NZ_JACKVC010000021.1"/>
</dbReference>
<dbReference type="Proteomes" id="UP001141659">
    <property type="component" value="Unassembled WGS sequence"/>
</dbReference>
<feature type="transmembrane region" description="Helical" evidence="1">
    <location>
        <begin position="33"/>
        <end position="55"/>
    </location>
</feature>
<reference evidence="2" key="2">
    <citation type="journal article" date="2022" name="BMC Genomics">
        <title>Comparative genome analysis of mycobacteria focusing on tRNA and non-coding RNA.</title>
        <authorList>
            <person name="Behra P.R.K."/>
            <person name="Pettersson B.M.F."/>
            <person name="Ramesh M."/>
            <person name="Das S."/>
            <person name="Dasgupta S."/>
            <person name="Kirsebom L.A."/>
        </authorList>
    </citation>
    <scope>NUCLEOTIDE SEQUENCE</scope>
    <source>
        <strain evidence="2">DSM 44242</strain>
    </source>
</reference>
<sequence length="189" mass="20503">MTRLAGWALLVLTGCAVLGLLYGASFPGEPSDVLYAAVLSLVALFVIWCVVAVALRGGAGRREWAVLLASPALVIAGIGLACTSVPLQLHWRAAQPSFERALQAFDNDAAFGRQPHRIAGYTVDSVGHRTDNFIDFVRHDDMNGFDGFAYSADGSAPRTVHQPAGDYVISWAKRLGPHWFAFQSYHTMR</sequence>
<evidence type="ECO:0008006" key="4">
    <source>
        <dbReference type="Google" id="ProtNLM"/>
    </source>
</evidence>
<accession>A0AAW5TAS8</accession>
<protein>
    <recommendedName>
        <fullName evidence="4">DUF1109 domain-containing protein</fullName>
    </recommendedName>
</protein>
<dbReference type="EMBL" id="JACKVC010000021">
    <property type="protein sequence ID" value="MCV7391683.1"/>
    <property type="molecule type" value="Genomic_DNA"/>
</dbReference>
<keyword evidence="1" id="KW-0472">Membrane</keyword>
<evidence type="ECO:0000313" key="3">
    <source>
        <dbReference type="Proteomes" id="UP001141659"/>
    </source>
</evidence>